<comment type="similarity">
    <text evidence="2 12">Belongs to the class-I aminoacyl-tRNA synthetase family.</text>
</comment>
<dbReference type="InterPro" id="IPR015273">
    <property type="entry name" value="Cys-tRNA-synt_Ia_DALR"/>
</dbReference>
<comment type="subcellular location">
    <subcellularLocation>
        <location evidence="1 12">Cytoplasm</location>
    </subcellularLocation>
</comment>
<feature type="binding site" evidence="12">
    <location>
        <position position="238"/>
    </location>
    <ligand>
        <name>Zn(2+)</name>
        <dbReference type="ChEBI" id="CHEBI:29105"/>
    </ligand>
</feature>
<feature type="domain" description="Cysteinyl-tRNA synthetase class Ia DALR" evidence="13">
    <location>
        <begin position="346"/>
        <end position="401"/>
    </location>
</feature>
<dbReference type="Proteomes" id="UP000521868">
    <property type="component" value="Unassembled WGS sequence"/>
</dbReference>
<keyword evidence="6 12" id="KW-0479">Metal-binding</keyword>
<keyword evidence="9 12" id="KW-0067">ATP-binding</keyword>
<dbReference type="GO" id="GO:0005829">
    <property type="term" value="C:cytosol"/>
    <property type="evidence" value="ECO:0007669"/>
    <property type="project" value="TreeGrafter"/>
</dbReference>
<gene>
    <name evidence="12" type="primary">cysS</name>
    <name evidence="14" type="ORF">RAMLITH_08430</name>
</gene>
<dbReference type="CDD" id="cd07963">
    <property type="entry name" value="Anticodon_Ia_Cys"/>
    <property type="match status" value="1"/>
</dbReference>
<feature type="short sequence motif" description="'KMSKS' region" evidence="12">
    <location>
        <begin position="270"/>
        <end position="274"/>
    </location>
</feature>
<dbReference type="RefSeq" id="WP_168106926.1">
    <property type="nucleotide sequence ID" value="NZ_VTOX01000002.1"/>
</dbReference>
<dbReference type="InterPro" id="IPR024909">
    <property type="entry name" value="Cys-tRNA/MSH_ligase"/>
</dbReference>
<feature type="binding site" evidence="12">
    <location>
        <position position="242"/>
    </location>
    <ligand>
        <name>Zn(2+)</name>
        <dbReference type="ChEBI" id="CHEBI:29105"/>
    </ligand>
</feature>
<evidence type="ECO:0000313" key="14">
    <source>
        <dbReference type="EMBL" id="NKE65844.1"/>
    </source>
</evidence>
<dbReference type="InterPro" id="IPR014729">
    <property type="entry name" value="Rossmann-like_a/b/a_fold"/>
</dbReference>
<dbReference type="Gene3D" id="3.40.50.620">
    <property type="entry name" value="HUPs"/>
    <property type="match status" value="1"/>
</dbReference>
<evidence type="ECO:0000259" key="13">
    <source>
        <dbReference type="SMART" id="SM00840"/>
    </source>
</evidence>
<evidence type="ECO:0000256" key="4">
    <source>
        <dbReference type="ARBA" id="ARBA00022490"/>
    </source>
</evidence>
<dbReference type="Pfam" id="PF23493">
    <property type="entry name" value="CysS_C"/>
    <property type="match status" value="1"/>
</dbReference>
<comment type="caution">
    <text evidence="14">The sequence shown here is derived from an EMBL/GenBank/DDBJ whole genome shotgun (WGS) entry which is preliminary data.</text>
</comment>
<dbReference type="AlphaFoldDB" id="A0A7X6I684"/>
<keyword evidence="4 12" id="KW-0963">Cytoplasm</keyword>
<evidence type="ECO:0000256" key="5">
    <source>
        <dbReference type="ARBA" id="ARBA00022598"/>
    </source>
</evidence>
<evidence type="ECO:0000256" key="7">
    <source>
        <dbReference type="ARBA" id="ARBA00022741"/>
    </source>
</evidence>
<keyword evidence="15" id="KW-1185">Reference proteome</keyword>
<proteinExistence type="inferred from homology"/>
<organism evidence="14 15">
    <name type="scientific">Ramlibacter lithotrophicus</name>
    <dbReference type="NCBI Taxonomy" id="2606681"/>
    <lineage>
        <taxon>Bacteria</taxon>
        <taxon>Pseudomonadati</taxon>
        <taxon>Pseudomonadota</taxon>
        <taxon>Betaproteobacteria</taxon>
        <taxon>Burkholderiales</taxon>
        <taxon>Comamonadaceae</taxon>
        <taxon>Ramlibacter</taxon>
    </lineage>
</organism>
<keyword evidence="10 12" id="KW-0648">Protein biosynthesis</keyword>
<keyword evidence="11 12" id="KW-0030">Aminoacyl-tRNA synthetase</keyword>
<dbReference type="SMART" id="SM00840">
    <property type="entry name" value="DALR_2"/>
    <property type="match status" value="1"/>
</dbReference>
<feature type="binding site" evidence="12">
    <location>
        <position position="273"/>
    </location>
    <ligand>
        <name>ATP</name>
        <dbReference type="ChEBI" id="CHEBI:30616"/>
    </ligand>
</feature>
<dbReference type="InterPro" id="IPR032678">
    <property type="entry name" value="tRNA-synt_1_cat_dom"/>
</dbReference>
<dbReference type="HAMAP" id="MF_00041">
    <property type="entry name" value="Cys_tRNA_synth"/>
    <property type="match status" value="1"/>
</dbReference>
<dbReference type="EC" id="6.1.1.16" evidence="12"/>
<dbReference type="Pfam" id="PF01406">
    <property type="entry name" value="tRNA-synt_1e"/>
    <property type="match status" value="1"/>
</dbReference>
<dbReference type="GO" id="GO:0006423">
    <property type="term" value="P:cysteinyl-tRNA aminoacylation"/>
    <property type="evidence" value="ECO:0007669"/>
    <property type="project" value="UniProtKB-UniRule"/>
</dbReference>
<evidence type="ECO:0000256" key="2">
    <source>
        <dbReference type="ARBA" id="ARBA00005594"/>
    </source>
</evidence>
<dbReference type="SUPFAM" id="SSF52374">
    <property type="entry name" value="Nucleotidylyl transferase"/>
    <property type="match status" value="1"/>
</dbReference>
<evidence type="ECO:0000256" key="6">
    <source>
        <dbReference type="ARBA" id="ARBA00022723"/>
    </source>
</evidence>
<keyword evidence="8 12" id="KW-0862">Zinc</keyword>
<comment type="catalytic activity">
    <reaction evidence="12">
        <text>tRNA(Cys) + L-cysteine + ATP = L-cysteinyl-tRNA(Cys) + AMP + diphosphate</text>
        <dbReference type="Rhea" id="RHEA:17773"/>
        <dbReference type="Rhea" id="RHEA-COMP:9661"/>
        <dbReference type="Rhea" id="RHEA-COMP:9679"/>
        <dbReference type="ChEBI" id="CHEBI:30616"/>
        <dbReference type="ChEBI" id="CHEBI:33019"/>
        <dbReference type="ChEBI" id="CHEBI:35235"/>
        <dbReference type="ChEBI" id="CHEBI:78442"/>
        <dbReference type="ChEBI" id="CHEBI:78517"/>
        <dbReference type="ChEBI" id="CHEBI:456215"/>
        <dbReference type="EC" id="6.1.1.16"/>
    </reaction>
</comment>
<dbReference type="GO" id="GO:0004817">
    <property type="term" value="F:cysteine-tRNA ligase activity"/>
    <property type="evidence" value="ECO:0007669"/>
    <property type="project" value="UniProtKB-UniRule"/>
</dbReference>
<name>A0A7X6I684_9BURK</name>
<evidence type="ECO:0000313" key="15">
    <source>
        <dbReference type="Proteomes" id="UP000521868"/>
    </source>
</evidence>
<reference evidence="14 15" key="1">
    <citation type="journal article" date="2020" name="Nature">
        <title>Bacterial chemolithoautotrophy via manganese oxidation.</title>
        <authorList>
            <person name="Yu H."/>
            <person name="Leadbetter J.R."/>
        </authorList>
    </citation>
    <scope>NUCLEOTIDE SEQUENCE [LARGE SCALE GENOMIC DNA]</scope>
    <source>
        <strain evidence="14 15">RBP-1</strain>
    </source>
</reference>
<comment type="cofactor">
    <cofactor evidence="12">
        <name>Zn(2+)</name>
        <dbReference type="ChEBI" id="CHEBI:29105"/>
    </cofactor>
    <text evidence="12">Binds 1 zinc ion per subunit.</text>
</comment>
<dbReference type="GO" id="GO:0005524">
    <property type="term" value="F:ATP binding"/>
    <property type="evidence" value="ECO:0007669"/>
    <property type="project" value="UniProtKB-UniRule"/>
</dbReference>
<feature type="binding site" evidence="12">
    <location>
        <position position="29"/>
    </location>
    <ligand>
        <name>Zn(2+)</name>
        <dbReference type="ChEBI" id="CHEBI:29105"/>
    </ligand>
</feature>
<dbReference type="NCBIfam" id="TIGR00435">
    <property type="entry name" value="cysS"/>
    <property type="match status" value="1"/>
</dbReference>
<evidence type="ECO:0000256" key="10">
    <source>
        <dbReference type="ARBA" id="ARBA00022917"/>
    </source>
</evidence>
<dbReference type="SUPFAM" id="SSF47323">
    <property type="entry name" value="Anticodon-binding domain of a subclass of class I aminoacyl-tRNA synthetases"/>
    <property type="match status" value="1"/>
</dbReference>
<keyword evidence="5 12" id="KW-0436">Ligase</keyword>
<evidence type="ECO:0000256" key="8">
    <source>
        <dbReference type="ARBA" id="ARBA00022833"/>
    </source>
</evidence>
<dbReference type="FunFam" id="3.40.50.620:FF:000009">
    <property type="entry name" value="Cysteine--tRNA ligase"/>
    <property type="match status" value="1"/>
</dbReference>
<evidence type="ECO:0000256" key="1">
    <source>
        <dbReference type="ARBA" id="ARBA00004496"/>
    </source>
</evidence>
<evidence type="ECO:0000256" key="9">
    <source>
        <dbReference type="ARBA" id="ARBA00022840"/>
    </source>
</evidence>
<dbReference type="Gene3D" id="1.20.120.1910">
    <property type="entry name" value="Cysteine-tRNA ligase, C-terminal anti-codon recognition domain"/>
    <property type="match status" value="1"/>
</dbReference>
<dbReference type="CDD" id="cd00672">
    <property type="entry name" value="CysRS_core"/>
    <property type="match status" value="1"/>
</dbReference>
<dbReference type="EMBL" id="VTOX01000002">
    <property type="protein sequence ID" value="NKE65844.1"/>
    <property type="molecule type" value="Genomic_DNA"/>
</dbReference>
<dbReference type="InterPro" id="IPR056411">
    <property type="entry name" value="CysS_C"/>
</dbReference>
<dbReference type="Pfam" id="PF09190">
    <property type="entry name" value="DALR_2"/>
    <property type="match status" value="1"/>
</dbReference>
<dbReference type="InterPro" id="IPR009080">
    <property type="entry name" value="tRNAsynth_Ia_anticodon-bd"/>
</dbReference>
<dbReference type="GO" id="GO:0008270">
    <property type="term" value="F:zinc ion binding"/>
    <property type="evidence" value="ECO:0007669"/>
    <property type="project" value="UniProtKB-UniRule"/>
</dbReference>
<dbReference type="PRINTS" id="PR00983">
    <property type="entry name" value="TRNASYNTHCYS"/>
</dbReference>
<protein>
    <recommendedName>
        <fullName evidence="12">Cysteine--tRNA ligase</fullName>
        <ecNumber evidence="12">6.1.1.16</ecNumber>
    </recommendedName>
    <alternativeName>
        <fullName evidence="12">Cysteinyl-tRNA synthetase</fullName>
        <shortName evidence="12">CysRS</shortName>
    </alternativeName>
</protein>
<keyword evidence="7 12" id="KW-0547">Nucleotide-binding</keyword>
<evidence type="ECO:0000256" key="12">
    <source>
        <dbReference type="HAMAP-Rule" id="MF_00041"/>
    </source>
</evidence>
<dbReference type="InterPro" id="IPR015803">
    <property type="entry name" value="Cys-tRNA-ligase"/>
</dbReference>
<dbReference type="PANTHER" id="PTHR10890:SF3">
    <property type="entry name" value="CYSTEINE--TRNA LIGASE, CYTOPLASMIC"/>
    <property type="match status" value="1"/>
</dbReference>
<comment type="subunit">
    <text evidence="3 12">Monomer.</text>
</comment>
<feature type="short sequence motif" description="'HIGH' region" evidence="12">
    <location>
        <begin position="31"/>
        <end position="41"/>
    </location>
</feature>
<evidence type="ECO:0000256" key="3">
    <source>
        <dbReference type="ARBA" id="ARBA00011245"/>
    </source>
</evidence>
<sequence>MSLRIYNTLSRATEDFSPLEAGHVRMYVCGLTVYDVCHVGHARANVAFDVIQRWLKASGYRVTFVRNITDIDDKIIRRAVENGETVRGLTDRMIAGMYRDFDALGIERPTHDPRATDYVPQMLDLVGQLEGKGLAYRTPGGDVNYAVRRFPGYGKLSGKSLDELHAGERVAVLEGKEDPLDFVLWKAAKPTEPADAQWDSVYGKGRPGWHIECSAMSCALLGKTFDIHGGGADLQFPHHENEIAQSEGANGQPLARFWMHNGFVNVDNEKMSKSLGNFFTIREVLEKFDAETLRFFIVRAHYRSPLNYSDVHLEDARAALKRLYTALDSVAPAAVAIDWTNPFAAKFKAAMDDDFATPEAVAALFELAAEVNRGKSSELASLLKALGGCLGLLQGDPRAFLRAGSRLDEATIERLIAERAAAKKAKDFGAADRIRQDLLAQGIVLKDSAAGTTWESAA</sequence>
<feature type="binding site" evidence="12">
    <location>
        <position position="213"/>
    </location>
    <ligand>
        <name>Zn(2+)</name>
        <dbReference type="ChEBI" id="CHEBI:29105"/>
    </ligand>
</feature>
<accession>A0A7X6I684</accession>
<dbReference type="PANTHER" id="PTHR10890">
    <property type="entry name" value="CYSTEINYL-TRNA SYNTHETASE"/>
    <property type="match status" value="1"/>
</dbReference>
<evidence type="ECO:0000256" key="11">
    <source>
        <dbReference type="ARBA" id="ARBA00023146"/>
    </source>
</evidence>